<reference evidence="9 10" key="1">
    <citation type="journal article" date="2015" name="Microbiome">
        <title>Genomic resolution of linkages in carbon, nitrogen, and sulfur cycling among widespread estuary sediment bacteria.</title>
        <authorList>
            <person name="Baker B.J."/>
            <person name="Lazar C.S."/>
            <person name="Teske A.P."/>
            <person name="Dick G.J."/>
        </authorList>
    </citation>
    <scope>NUCLEOTIDE SEQUENCE [LARGE SCALE GENOMIC DNA]</scope>
    <source>
        <strain evidence="9">SM1_77</strain>
    </source>
</reference>
<feature type="site" description="Interaction with DNA substrate" evidence="7">
    <location>
        <position position="248"/>
    </location>
</feature>
<evidence type="ECO:0000256" key="6">
    <source>
        <dbReference type="PIRSR" id="PIRSR604808-2"/>
    </source>
</evidence>
<feature type="site" description="Transition state stabilizer" evidence="7">
    <location>
        <position position="153"/>
    </location>
</feature>
<dbReference type="InterPro" id="IPR004808">
    <property type="entry name" value="AP_endonuc_1"/>
</dbReference>
<feature type="binding site" evidence="6">
    <location>
        <position position="248"/>
    </location>
    <ligand>
        <name>Mg(2+)</name>
        <dbReference type="ChEBI" id="CHEBI:18420"/>
        <label>1</label>
    </ligand>
</feature>
<accession>A0A0S8K015</accession>
<sequence length="257" mass="29781">MKRIKLLSWNVNGLRAVYRKGFLGWFRAIQPDILCVQETKASEKQLPEELKNIDGYCAYYTAAEKKGYSGVGLFTRIKPENIKKGLGIRKYDVEGRVVVADYGAFVLFNVYFPNGKISKDRLRYKMAFYDEFLGCVDKLRRKGTKLIICGDVNTAHKEIDLARPRENERISGFLPEERAWIDKLLAHGFIDTFRVFNTESGQYTWWDLKTRARERNVGWRIDYSFITENLRKNLKAAFILKDVMGSDHCPIGIEIAI</sequence>
<feature type="active site" evidence="5">
    <location>
        <position position="111"/>
    </location>
</feature>
<evidence type="ECO:0000259" key="8">
    <source>
        <dbReference type="Pfam" id="PF03372"/>
    </source>
</evidence>
<dbReference type="GO" id="GO:0008311">
    <property type="term" value="F:double-stranded DNA 3'-5' DNA exonuclease activity"/>
    <property type="evidence" value="ECO:0007669"/>
    <property type="project" value="TreeGrafter"/>
</dbReference>
<dbReference type="GO" id="GO:0046872">
    <property type="term" value="F:metal ion binding"/>
    <property type="evidence" value="ECO:0007669"/>
    <property type="project" value="UniProtKB-KW"/>
</dbReference>
<proteinExistence type="inferred from homology"/>
<comment type="caution">
    <text evidence="9">The sequence shown here is derived from an EMBL/GenBank/DDBJ whole genome shotgun (WGS) entry which is preliminary data.</text>
</comment>
<dbReference type="AlphaFoldDB" id="A0A0S8K015"/>
<evidence type="ECO:0000256" key="4">
    <source>
        <dbReference type="ARBA" id="ARBA00022842"/>
    </source>
</evidence>
<dbReference type="NCBIfam" id="TIGR00195">
    <property type="entry name" value="exoDNase_III"/>
    <property type="match status" value="1"/>
</dbReference>
<dbReference type="NCBIfam" id="TIGR00633">
    <property type="entry name" value="xth"/>
    <property type="match status" value="1"/>
</dbReference>
<evidence type="ECO:0000256" key="7">
    <source>
        <dbReference type="PIRSR" id="PIRSR604808-3"/>
    </source>
</evidence>
<organism evidence="9 10">
    <name type="scientific">candidate division WOR_3 bacterium SM1_77</name>
    <dbReference type="NCBI Taxonomy" id="1703778"/>
    <lineage>
        <taxon>Bacteria</taxon>
        <taxon>Bacteria division WOR-3</taxon>
    </lineage>
</organism>
<dbReference type="PANTHER" id="PTHR22748">
    <property type="entry name" value="AP ENDONUCLEASE"/>
    <property type="match status" value="1"/>
</dbReference>
<dbReference type="GO" id="GO:0006284">
    <property type="term" value="P:base-excision repair"/>
    <property type="evidence" value="ECO:0007669"/>
    <property type="project" value="TreeGrafter"/>
</dbReference>
<comment type="similarity">
    <text evidence="1">Belongs to the DNA repair enzymes AP/ExoA family.</text>
</comment>
<protein>
    <submittedName>
        <fullName evidence="9">Exodeoxyribonuclease III</fullName>
    </submittedName>
</protein>
<evidence type="ECO:0000313" key="9">
    <source>
        <dbReference type="EMBL" id="KPL15364.1"/>
    </source>
</evidence>
<dbReference type="InterPro" id="IPR005135">
    <property type="entry name" value="Endo/exonuclease/phosphatase"/>
</dbReference>
<dbReference type="SUPFAM" id="SSF56219">
    <property type="entry name" value="DNase I-like"/>
    <property type="match status" value="1"/>
</dbReference>
<feature type="binding site" evidence="6">
    <location>
        <position position="153"/>
    </location>
    <ligand>
        <name>Mg(2+)</name>
        <dbReference type="ChEBI" id="CHEBI:18420"/>
        <label>1</label>
    </ligand>
</feature>
<feature type="binding site" evidence="6">
    <location>
        <position position="38"/>
    </location>
    <ligand>
        <name>Mg(2+)</name>
        <dbReference type="ChEBI" id="CHEBI:18420"/>
        <label>1</label>
    </ligand>
</feature>
<feature type="binding site" evidence="6">
    <location>
        <position position="247"/>
    </location>
    <ligand>
        <name>Mg(2+)</name>
        <dbReference type="ChEBI" id="CHEBI:18420"/>
        <label>1</label>
    </ligand>
</feature>
<dbReference type="GO" id="GO:0003906">
    <property type="term" value="F:DNA-(apurinic or apyrimidinic site) endonuclease activity"/>
    <property type="evidence" value="ECO:0007669"/>
    <property type="project" value="TreeGrafter"/>
</dbReference>
<feature type="active site" description="Proton donor/acceptor" evidence="5">
    <location>
        <position position="151"/>
    </location>
</feature>
<feature type="domain" description="Endonuclease/exonuclease/phosphatase" evidence="8">
    <location>
        <begin position="7"/>
        <end position="248"/>
    </location>
</feature>
<dbReference type="EMBL" id="LJVE01000016">
    <property type="protein sequence ID" value="KPL15364.1"/>
    <property type="molecule type" value="Genomic_DNA"/>
</dbReference>
<dbReference type="GO" id="GO:0003677">
    <property type="term" value="F:DNA binding"/>
    <property type="evidence" value="ECO:0007669"/>
    <property type="project" value="InterPro"/>
</dbReference>
<evidence type="ECO:0000256" key="1">
    <source>
        <dbReference type="ARBA" id="ARBA00007092"/>
    </source>
</evidence>
<dbReference type="PROSITE" id="PS00726">
    <property type="entry name" value="AP_NUCLEASE_F1_1"/>
    <property type="match status" value="1"/>
</dbReference>
<dbReference type="FunFam" id="3.60.10.10:FF:000026">
    <property type="entry name" value="Exodeoxyribonuclease III"/>
    <property type="match status" value="1"/>
</dbReference>
<feature type="site" description="Important for catalytic activity" evidence="7">
    <location>
        <position position="222"/>
    </location>
</feature>
<evidence type="ECO:0000313" key="10">
    <source>
        <dbReference type="Proteomes" id="UP000050975"/>
    </source>
</evidence>
<evidence type="ECO:0000256" key="5">
    <source>
        <dbReference type="PIRSR" id="PIRSR604808-1"/>
    </source>
</evidence>
<dbReference type="InterPro" id="IPR020847">
    <property type="entry name" value="AP_endonuclease_F1_BS"/>
</dbReference>
<dbReference type="Pfam" id="PF03372">
    <property type="entry name" value="Exo_endo_phos"/>
    <property type="match status" value="1"/>
</dbReference>
<name>A0A0S8K015_UNCW3</name>
<feature type="binding site" evidence="6">
    <location>
        <position position="151"/>
    </location>
    <ligand>
        <name>Mg(2+)</name>
        <dbReference type="ChEBI" id="CHEBI:18420"/>
        <label>1</label>
    </ligand>
</feature>
<dbReference type="PATRIC" id="fig|1703778.3.peg.1298"/>
<keyword evidence="4 6" id="KW-0460">Magnesium</keyword>
<dbReference type="GO" id="GO:0008081">
    <property type="term" value="F:phosphoric diester hydrolase activity"/>
    <property type="evidence" value="ECO:0007669"/>
    <property type="project" value="TreeGrafter"/>
</dbReference>
<dbReference type="InterPro" id="IPR036691">
    <property type="entry name" value="Endo/exonu/phosph_ase_sf"/>
</dbReference>
<dbReference type="PROSITE" id="PS51435">
    <property type="entry name" value="AP_NUCLEASE_F1_4"/>
    <property type="match status" value="1"/>
</dbReference>
<evidence type="ECO:0000256" key="2">
    <source>
        <dbReference type="ARBA" id="ARBA00022723"/>
    </source>
</evidence>
<feature type="binding site" evidence="6">
    <location>
        <position position="10"/>
    </location>
    <ligand>
        <name>Mg(2+)</name>
        <dbReference type="ChEBI" id="CHEBI:18420"/>
        <label>1</label>
    </ligand>
</feature>
<keyword evidence="2 6" id="KW-0479">Metal-binding</keyword>
<dbReference type="Proteomes" id="UP000050975">
    <property type="component" value="Unassembled WGS sequence"/>
</dbReference>
<evidence type="ECO:0000256" key="3">
    <source>
        <dbReference type="ARBA" id="ARBA00022801"/>
    </source>
</evidence>
<dbReference type="PANTHER" id="PTHR22748:SF6">
    <property type="entry name" value="DNA-(APURINIC OR APYRIMIDINIC SITE) ENDONUCLEASE"/>
    <property type="match status" value="1"/>
</dbReference>
<gene>
    <name evidence="9" type="ORF">AMJ74_01675</name>
</gene>
<comment type="cofactor">
    <cofactor evidence="6">
        <name>Mg(2+)</name>
        <dbReference type="ChEBI" id="CHEBI:18420"/>
    </cofactor>
    <cofactor evidence="6">
        <name>Mn(2+)</name>
        <dbReference type="ChEBI" id="CHEBI:29035"/>
    </cofactor>
    <text evidence="6">Probably binds two magnesium or manganese ions per subunit.</text>
</comment>
<keyword evidence="6" id="KW-0464">Manganese</keyword>
<feature type="active site" description="Proton acceptor" evidence="5">
    <location>
        <position position="248"/>
    </location>
</feature>
<dbReference type="Gene3D" id="3.60.10.10">
    <property type="entry name" value="Endonuclease/exonuclease/phosphatase"/>
    <property type="match status" value="1"/>
</dbReference>
<keyword evidence="3" id="KW-0378">Hydrolase</keyword>